<keyword evidence="4 9" id="KW-0479">Metal-binding</keyword>
<dbReference type="GO" id="GO:0005829">
    <property type="term" value="C:cytosol"/>
    <property type="evidence" value="ECO:0007669"/>
    <property type="project" value="TreeGrafter"/>
</dbReference>
<keyword evidence="8 9" id="KW-0460">Magnesium</keyword>
<keyword evidence="12" id="KW-1185">Reference proteome</keyword>
<evidence type="ECO:0000313" key="11">
    <source>
        <dbReference type="EMBL" id="SNB78086.1"/>
    </source>
</evidence>
<evidence type="ECO:0000256" key="7">
    <source>
        <dbReference type="ARBA" id="ARBA00022840"/>
    </source>
</evidence>
<keyword evidence="6 9" id="KW-0418">Kinase</keyword>
<keyword evidence="3 9" id="KW-0808">Transferase</keyword>
<comment type="cofactor">
    <cofactor evidence="9">
        <name>Mg(2+)</name>
        <dbReference type="ChEBI" id="CHEBI:18420"/>
    </cofactor>
    <cofactor evidence="9">
        <name>Mn(2+)</name>
        <dbReference type="ChEBI" id="CHEBI:29035"/>
    </cofactor>
    <text evidence="9">Mg(2+). Can also accept Mn(2+).</text>
</comment>
<name>A0A212RZI2_RHOAC</name>
<protein>
    <recommendedName>
        <fullName evidence="9">Acetate kinase</fullName>
        <ecNumber evidence="9">2.7.2.1</ecNumber>
    </recommendedName>
    <alternativeName>
        <fullName evidence="9">Acetokinase</fullName>
    </alternativeName>
</protein>
<evidence type="ECO:0000313" key="12">
    <source>
        <dbReference type="Proteomes" id="UP000198418"/>
    </source>
</evidence>
<comment type="function">
    <text evidence="9">Catalyzes the formation of acetyl phosphate from acetate and ATP. Can also catalyze the reverse reaction.</text>
</comment>
<dbReference type="GO" id="GO:0008776">
    <property type="term" value="F:acetate kinase activity"/>
    <property type="evidence" value="ECO:0007669"/>
    <property type="project" value="UniProtKB-UniRule"/>
</dbReference>
<dbReference type="InterPro" id="IPR023865">
    <property type="entry name" value="Aliphatic_acid_kinase_CS"/>
</dbReference>
<evidence type="ECO:0000256" key="10">
    <source>
        <dbReference type="RuleBase" id="RU003835"/>
    </source>
</evidence>
<dbReference type="EC" id="2.7.2.1" evidence="9"/>
<dbReference type="NCBIfam" id="TIGR00016">
    <property type="entry name" value="ackA"/>
    <property type="match status" value="1"/>
</dbReference>
<dbReference type="InterPro" id="IPR000890">
    <property type="entry name" value="Aliphatic_acid_kin_short-chain"/>
</dbReference>
<evidence type="ECO:0000256" key="4">
    <source>
        <dbReference type="ARBA" id="ARBA00022723"/>
    </source>
</evidence>
<dbReference type="Proteomes" id="UP000198418">
    <property type="component" value="Unassembled WGS sequence"/>
</dbReference>
<keyword evidence="2 9" id="KW-0963">Cytoplasm</keyword>
<feature type="binding site" evidence="9">
    <location>
        <position position="25"/>
    </location>
    <ligand>
        <name>substrate</name>
    </ligand>
</feature>
<feature type="binding site" evidence="9">
    <location>
        <begin position="140"/>
        <end position="144"/>
    </location>
    <ligand>
        <name>ATP</name>
        <dbReference type="ChEBI" id="CHEBI:30616"/>
    </ligand>
</feature>
<feature type="binding site" evidence="9">
    <location>
        <begin position="215"/>
        <end position="217"/>
    </location>
    <ligand>
        <name>ATP</name>
        <dbReference type="ChEBI" id="CHEBI:30616"/>
    </ligand>
</feature>
<organism evidence="11 12">
    <name type="scientific">Rhodoblastus acidophilus</name>
    <name type="common">Rhodopseudomonas acidophila</name>
    <dbReference type="NCBI Taxonomy" id="1074"/>
    <lineage>
        <taxon>Bacteria</taxon>
        <taxon>Pseudomonadati</taxon>
        <taxon>Pseudomonadota</taxon>
        <taxon>Alphaproteobacteria</taxon>
        <taxon>Hyphomicrobiales</taxon>
        <taxon>Rhodoblastaceae</taxon>
        <taxon>Rhodoblastus</taxon>
    </lineage>
</organism>
<keyword evidence="5 9" id="KW-0547">Nucleotide-binding</keyword>
<comment type="caution">
    <text evidence="9">Lacks conserved residue(s) required for the propagation of feature annotation.</text>
</comment>
<feature type="site" description="Transition state stabilizer" evidence="9">
    <location>
        <position position="113"/>
    </location>
</feature>
<dbReference type="PANTHER" id="PTHR21060">
    <property type="entry name" value="ACETATE KINASE"/>
    <property type="match status" value="1"/>
</dbReference>
<dbReference type="InterPro" id="IPR043129">
    <property type="entry name" value="ATPase_NBD"/>
</dbReference>
<gene>
    <name evidence="9" type="primary">ackA</name>
    <name evidence="11" type="ORF">SAMN06265338_10954</name>
</gene>
<dbReference type="UniPathway" id="UPA00340">
    <property type="reaction ID" value="UER00458"/>
</dbReference>
<dbReference type="Gene3D" id="3.30.420.40">
    <property type="match status" value="2"/>
</dbReference>
<dbReference type="PROSITE" id="PS01076">
    <property type="entry name" value="ACETATE_KINASE_2"/>
    <property type="match status" value="1"/>
</dbReference>
<feature type="active site" description="Proton donor/acceptor" evidence="9">
    <location>
        <position position="82"/>
    </location>
</feature>
<keyword evidence="7 9" id="KW-0067">ATP-binding</keyword>
<dbReference type="GO" id="GO:0006083">
    <property type="term" value="P:acetate metabolic process"/>
    <property type="evidence" value="ECO:0007669"/>
    <property type="project" value="TreeGrafter"/>
</dbReference>
<feature type="binding site" evidence="9">
    <location>
        <position position="311"/>
    </location>
    <ligand>
        <name>Mg(2+)</name>
        <dbReference type="ChEBI" id="CHEBI:18420"/>
    </ligand>
</feature>
<evidence type="ECO:0000256" key="1">
    <source>
        <dbReference type="ARBA" id="ARBA00008748"/>
    </source>
</evidence>
<sequence>MGLTAVLDWLEKEENGANVVGVGHRVVHGGPIYAEPVLMDDATFARLKSFEPLAPLHQPYNLAGIEAAREAFPMAAQVACFDTAFHRRHPFIADTYALPREYYDEGVRRYGFHGLSYEFIHRILRHEEPVLARGKVAVAHLGNGASMCAIKSGKSVGSTMGFTALDGLPMGTRCGQLDPGVVLYLMAEKKMSAAEITDLLYKNSGLKGMSGISNDVRELEASNEQSAKDALDYFVSRVRRNLGGLCAELGGLDCLVLTGGIGENAANVRKAILENLEWFGIQIDFDANARNERIISEKGSPTVVLILKTDEERMIAAHTAELLNLKQPLVPAIT</sequence>
<accession>A0A212RZI2</accession>
<comment type="subcellular location">
    <subcellularLocation>
        <location evidence="9">Cytoplasm</location>
    </subcellularLocation>
</comment>
<evidence type="ECO:0000256" key="3">
    <source>
        <dbReference type="ARBA" id="ARBA00022679"/>
    </source>
</evidence>
<evidence type="ECO:0000256" key="9">
    <source>
        <dbReference type="HAMAP-Rule" id="MF_00020"/>
    </source>
</evidence>
<dbReference type="PRINTS" id="PR00471">
    <property type="entry name" value="ACETATEKNASE"/>
</dbReference>
<dbReference type="PANTHER" id="PTHR21060:SF21">
    <property type="entry name" value="ACETATE KINASE"/>
    <property type="match status" value="1"/>
</dbReference>
<evidence type="ECO:0000256" key="8">
    <source>
        <dbReference type="ARBA" id="ARBA00022842"/>
    </source>
</evidence>
<dbReference type="GO" id="GO:0005524">
    <property type="term" value="F:ATP binding"/>
    <property type="evidence" value="ECO:0007669"/>
    <property type="project" value="UniProtKB-KW"/>
</dbReference>
<comment type="pathway">
    <text evidence="9">Metabolic intermediate biosynthesis; acetyl-CoA biosynthesis; acetyl-CoA from acetate: step 1/2.</text>
</comment>
<comment type="similarity">
    <text evidence="1 9 10">Belongs to the acetokinase family.</text>
</comment>
<feature type="site" description="Transition state stabilizer" evidence="9">
    <location>
        <position position="173"/>
    </location>
</feature>
<dbReference type="Pfam" id="PF00871">
    <property type="entry name" value="Acetate_kinase"/>
    <property type="match status" value="1"/>
</dbReference>
<evidence type="ECO:0000256" key="2">
    <source>
        <dbReference type="ARBA" id="ARBA00022490"/>
    </source>
</evidence>
<feature type="binding site" evidence="9">
    <location>
        <begin position="260"/>
        <end position="264"/>
    </location>
    <ligand>
        <name>ATP</name>
        <dbReference type="ChEBI" id="CHEBI:30616"/>
    </ligand>
</feature>
<comment type="catalytic activity">
    <reaction evidence="9">
        <text>acetate + ATP = acetyl phosphate + ADP</text>
        <dbReference type="Rhea" id="RHEA:11352"/>
        <dbReference type="ChEBI" id="CHEBI:22191"/>
        <dbReference type="ChEBI" id="CHEBI:30089"/>
        <dbReference type="ChEBI" id="CHEBI:30616"/>
        <dbReference type="ChEBI" id="CHEBI:456216"/>
        <dbReference type="EC" id="2.7.2.1"/>
    </reaction>
</comment>
<dbReference type="AlphaFoldDB" id="A0A212RZI2"/>
<dbReference type="GO" id="GO:0006085">
    <property type="term" value="P:acetyl-CoA biosynthetic process"/>
    <property type="evidence" value="ECO:0007669"/>
    <property type="project" value="UniProtKB-UniRule"/>
</dbReference>
<comment type="subunit">
    <text evidence="9">Homodimer.</text>
</comment>
<dbReference type="SUPFAM" id="SSF53067">
    <property type="entry name" value="Actin-like ATPase domain"/>
    <property type="match status" value="2"/>
</dbReference>
<proteinExistence type="inferred from homology"/>
<dbReference type="HAMAP" id="MF_00020">
    <property type="entry name" value="Acetate_kinase"/>
    <property type="match status" value="1"/>
</dbReference>
<reference evidence="12" key="1">
    <citation type="submission" date="2017-06" db="EMBL/GenBank/DDBJ databases">
        <authorList>
            <person name="Varghese N."/>
            <person name="Submissions S."/>
        </authorList>
    </citation>
    <scope>NUCLEOTIDE SEQUENCE [LARGE SCALE GENOMIC DNA]</scope>
    <source>
        <strain evidence="12">DSM 137</strain>
    </source>
</reference>
<dbReference type="EMBL" id="FYDG01000009">
    <property type="protein sequence ID" value="SNB78086.1"/>
    <property type="molecule type" value="Genomic_DNA"/>
</dbReference>
<evidence type="ECO:0000256" key="5">
    <source>
        <dbReference type="ARBA" id="ARBA00022741"/>
    </source>
</evidence>
<dbReference type="GO" id="GO:0000287">
    <property type="term" value="F:magnesium ion binding"/>
    <property type="evidence" value="ECO:0007669"/>
    <property type="project" value="UniProtKB-UniRule"/>
</dbReference>
<evidence type="ECO:0000256" key="6">
    <source>
        <dbReference type="ARBA" id="ARBA00022777"/>
    </source>
</evidence>
<dbReference type="InterPro" id="IPR004372">
    <property type="entry name" value="Ac/propionate_kinase"/>
</dbReference>